<dbReference type="CDD" id="cd00096">
    <property type="entry name" value="Ig"/>
    <property type="match status" value="1"/>
</dbReference>
<dbReference type="PROSITE" id="PS50835">
    <property type="entry name" value="IG_LIKE"/>
    <property type="match status" value="1"/>
</dbReference>
<reference evidence="4" key="1">
    <citation type="submission" date="2023-01" db="EMBL/GenBank/DDBJ databases">
        <title>Genome assembly of the deep-sea coral Lophelia pertusa.</title>
        <authorList>
            <person name="Herrera S."/>
            <person name="Cordes E."/>
        </authorList>
    </citation>
    <scope>NUCLEOTIDE SEQUENCE</scope>
    <source>
        <strain evidence="4">USNM1676648</strain>
        <tissue evidence="4">Polyp</tissue>
    </source>
</reference>
<evidence type="ECO:0000259" key="3">
    <source>
        <dbReference type="PROSITE" id="PS50835"/>
    </source>
</evidence>
<dbReference type="InterPro" id="IPR013783">
    <property type="entry name" value="Ig-like_fold"/>
</dbReference>
<feature type="domain" description="Ig-like" evidence="3">
    <location>
        <begin position="135"/>
        <end position="213"/>
    </location>
</feature>
<dbReference type="SUPFAM" id="SSF48726">
    <property type="entry name" value="Immunoglobulin"/>
    <property type="match status" value="1"/>
</dbReference>
<dbReference type="SUPFAM" id="SSF49854">
    <property type="entry name" value="Spermadhesin, CUB domain"/>
    <property type="match status" value="1"/>
</dbReference>
<dbReference type="InterPro" id="IPR035914">
    <property type="entry name" value="Sperma_CUB_dom_sf"/>
</dbReference>
<organism evidence="4 5">
    <name type="scientific">Desmophyllum pertusum</name>
    <dbReference type="NCBI Taxonomy" id="174260"/>
    <lineage>
        <taxon>Eukaryota</taxon>
        <taxon>Metazoa</taxon>
        <taxon>Cnidaria</taxon>
        <taxon>Anthozoa</taxon>
        <taxon>Hexacorallia</taxon>
        <taxon>Scleractinia</taxon>
        <taxon>Caryophylliina</taxon>
        <taxon>Caryophylliidae</taxon>
        <taxon>Desmophyllum</taxon>
    </lineage>
</organism>
<feature type="signal peptide" evidence="2">
    <location>
        <begin position="1"/>
        <end position="26"/>
    </location>
</feature>
<dbReference type="OrthoDB" id="6070751at2759"/>
<dbReference type="EMBL" id="MU825880">
    <property type="protein sequence ID" value="KAJ7385569.1"/>
    <property type="molecule type" value="Genomic_DNA"/>
</dbReference>
<evidence type="ECO:0000256" key="1">
    <source>
        <dbReference type="ARBA" id="ARBA00023157"/>
    </source>
</evidence>
<keyword evidence="2" id="KW-0732">Signal</keyword>
<dbReference type="Gene3D" id="2.60.120.290">
    <property type="entry name" value="Spermadhesin, CUB domain"/>
    <property type="match status" value="1"/>
</dbReference>
<dbReference type="InterPro" id="IPR000859">
    <property type="entry name" value="CUB_dom"/>
</dbReference>
<dbReference type="CDD" id="cd00041">
    <property type="entry name" value="CUB"/>
    <property type="match status" value="1"/>
</dbReference>
<name>A0A9W9ZT96_9CNID</name>
<gene>
    <name evidence="4" type="ORF">OS493_015148</name>
</gene>
<feature type="chain" id="PRO_5040957269" description="Ig-like domain-containing protein" evidence="2">
    <location>
        <begin position="27"/>
        <end position="218"/>
    </location>
</feature>
<accession>A0A9W9ZT96</accession>
<keyword evidence="1" id="KW-1015">Disulfide bond</keyword>
<keyword evidence="5" id="KW-1185">Reference proteome</keyword>
<sequence>MKLLLERKAPWMFIFFLSAIFAEVSLQETGTPVTLETDGTRLITVPEGHYVEMTITFPIDWGSVCFWGIYFEIRDGLNQSANLLGVFCVFYKDKEYVFRSNGSHMWLKFHSYRSYYNDSFHVKYTSKQMNVTVAPVLIQVKTTQFVLYNQSSFLWCPAEGAPAPVIFWRKNGTVVQNTTSVRYKLRIVKGNNETYSCEVKNNDQLTKKEFVLYIESEL</sequence>
<dbReference type="Proteomes" id="UP001163046">
    <property type="component" value="Unassembled WGS sequence"/>
</dbReference>
<dbReference type="Pfam" id="PF13895">
    <property type="entry name" value="Ig_2"/>
    <property type="match status" value="1"/>
</dbReference>
<dbReference type="AlphaFoldDB" id="A0A9W9ZT96"/>
<dbReference type="InterPro" id="IPR007110">
    <property type="entry name" value="Ig-like_dom"/>
</dbReference>
<protein>
    <recommendedName>
        <fullName evidence="3">Ig-like domain-containing protein</fullName>
    </recommendedName>
</protein>
<evidence type="ECO:0000313" key="5">
    <source>
        <dbReference type="Proteomes" id="UP001163046"/>
    </source>
</evidence>
<dbReference type="Pfam" id="PF00431">
    <property type="entry name" value="CUB"/>
    <property type="match status" value="1"/>
</dbReference>
<comment type="caution">
    <text evidence="4">The sequence shown here is derived from an EMBL/GenBank/DDBJ whole genome shotgun (WGS) entry which is preliminary data.</text>
</comment>
<proteinExistence type="predicted"/>
<evidence type="ECO:0000313" key="4">
    <source>
        <dbReference type="EMBL" id="KAJ7385569.1"/>
    </source>
</evidence>
<evidence type="ECO:0000256" key="2">
    <source>
        <dbReference type="SAM" id="SignalP"/>
    </source>
</evidence>
<dbReference type="Gene3D" id="2.60.40.10">
    <property type="entry name" value="Immunoglobulins"/>
    <property type="match status" value="1"/>
</dbReference>
<dbReference type="InterPro" id="IPR036179">
    <property type="entry name" value="Ig-like_dom_sf"/>
</dbReference>
<dbReference type="SMART" id="SM00042">
    <property type="entry name" value="CUB"/>
    <property type="match status" value="1"/>
</dbReference>